<dbReference type="PANTHER" id="PTHR48153">
    <property type="entry name" value="UFM1-SPECIFIC PROTEASE 2"/>
    <property type="match status" value="1"/>
</dbReference>
<accession>D8S901</accession>
<evidence type="ECO:0000313" key="3">
    <source>
        <dbReference type="EMBL" id="EFJ19119.1"/>
    </source>
</evidence>
<feature type="domain" description="UFSP1/2/DUB catalytic" evidence="2">
    <location>
        <begin position="52"/>
        <end position="100"/>
    </location>
</feature>
<gene>
    <name evidence="3" type="ORF">SELMODRAFT_419450</name>
</gene>
<evidence type="ECO:0000259" key="2">
    <source>
        <dbReference type="Pfam" id="PF07910"/>
    </source>
</evidence>
<evidence type="ECO:0000256" key="1">
    <source>
        <dbReference type="ARBA" id="ARBA00022801"/>
    </source>
</evidence>
<dbReference type="InParanoid" id="D8S901"/>
<dbReference type="InterPro" id="IPR012462">
    <property type="entry name" value="UFSP1/2_DUB_cat"/>
</dbReference>
<dbReference type="KEGG" id="smo:SELMODRAFT_419450"/>
<dbReference type="EMBL" id="GL377607">
    <property type="protein sequence ID" value="EFJ19119.1"/>
    <property type="molecule type" value="Genomic_DNA"/>
</dbReference>
<proteinExistence type="predicted"/>
<name>D8S901_SELML</name>
<dbReference type="GO" id="GO:0071567">
    <property type="term" value="F:deUFMylase activity"/>
    <property type="evidence" value="ECO:0000318"/>
    <property type="project" value="GO_Central"/>
</dbReference>
<keyword evidence="4" id="KW-1185">Reference proteome</keyword>
<dbReference type="Proteomes" id="UP000001514">
    <property type="component" value="Unassembled WGS sequence"/>
</dbReference>
<dbReference type="HOGENOM" id="CLU_1301553_0_0_1"/>
<keyword evidence="1" id="KW-0378">Hydrolase</keyword>
<dbReference type="Pfam" id="PF07910">
    <property type="entry name" value="Peptidase_C78"/>
    <property type="match status" value="1"/>
</dbReference>
<dbReference type="AlphaFoldDB" id="D8S901"/>
<dbReference type="Gene3D" id="3.90.70.130">
    <property type="match status" value="2"/>
</dbReference>
<evidence type="ECO:0000313" key="4">
    <source>
        <dbReference type="Proteomes" id="UP000001514"/>
    </source>
</evidence>
<dbReference type="eggNOG" id="KOG2433">
    <property type="taxonomic scope" value="Eukaryota"/>
</dbReference>
<dbReference type="Gramene" id="EFJ19119">
    <property type="protein sequence ID" value="EFJ19119"/>
    <property type="gene ID" value="SELMODRAFT_419450"/>
</dbReference>
<dbReference type="STRING" id="88036.D8S901"/>
<organism evidence="4">
    <name type="scientific">Selaginella moellendorffii</name>
    <name type="common">Spikemoss</name>
    <dbReference type="NCBI Taxonomy" id="88036"/>
    <lineage>
        <taxon>Eukaryota</taxon>
        <taxon>Viridiplantae</taxon>
        <taxon>Streptophyta</taxon>
        <taxon>Embryophyta</taxon>
        <taxon>Tracheophyta</taxon>
        <taxon>Lycopodiopsida</taxon>
        <taxon>Selaginellales</taxon>
        <taxon>Selaginellaceae</taxon>
        <taxon>Selaginella</taxon>
    </lineage>
</organism>
<sequence length="212" mass="24338">MDEALLGERGIQARASRSLMDSKRPRIFTVLGVLPRWKATFGCSSRSFSGGEVSVIDRSYEYCHYLQDRMDDKGWGCAYRSLQTIMSWFRLQHYTFMKEPSHRNRRQGAFFCWISRMGSSDRVKLCTRQTSRGDFEDTKREQIYRKNAGSLRHILARKALQKLNTGGGVLAYTLLGVDYNKLTGESAFLILDPYYTGGEDLKSIRSGGWCRP</sequence>
<protein>
    <recommendedName>
        <fullName evidence="2">UFSP1/2/DUB catalytic domain-containing protein</fullName>
    </recommendedName>
</protein>
<dbReference type="PANTHER" id="PTHR48153:SF2">
    <property type="entry name" value="UFM1-SPECIFIC PROTEASE 2"/>
    <property type="match status" value="1"/>
</dbReference>
<reference evidence="3 4" key="1">
    <citation type="journal article" date="2011" name="Science">
        <title>The Selaginella genome identifies genetic changes associated with the evolution of vascular plants.</title>
        <authorList>
            <person name="Banks J.A."/>
            <person name="Nishiyama T."/>
            <person name="Hasebe M."/>
            <person name="Bowman J.L."/>
            <person name="Gribskov M."/>
            <person name="dePamphilis C."/>
            <person name="Albert V.A."/>
            <person name="Aono N."/>
            <person name="Aoyama T."/>
            <person name="Ambrose B.A."/>
            <person name="Ashton N.W."/>
            <person name="Axtell M.J."/>
            <person name="Barker E."/>
            <person name="Barker M.S."/>
            <person name="Bennetzen J.L."/>
            <person name="Bonawitz N.D."/>
            <person name="Chapple C."/>
            <person name="Cheng C."/>
            <person name="Correa L.G."/>
            <person name="Dacre M."/>
            <person name="DeBarry J."/>
            <person name="Dreyer I."/>
            <person name="Elias M."/>
            <person name="Engstrom E.M."/>
            <person name="Estelle M."/>
            <person name="Feng L."/>
            <person name="Finet C."/>
            <person name="Floyd S.K."/>
            <person name="Frommer W.B."/>
            <person name="Fujita T."/>
            <person name="Gramzow L."/>
            <person name="Gutensohn M."/>
            <person name="Harholt J."/>
            <person name="Hattori M."/>
            <person name="Heyl A."/>
            <person name="Hirai T."/>
            <person name="Hiwatashi Y."/>
            <person name="Ishikawa M."/>
            <person name="Iwata M."/>
            <person name="Karol K.G."/>
            <person name="Koehler B."/>
            <person name="Kolukisaoglu U."/>
            <person name="Kubo M."/>
            <person name="Kurata T."/>
            <person name="Lalonde S."/>
            <person name="Li K."/>
            <person name="Li Y."/>
            <person name="Litt A."/>
            <person name="Lyons E."/>
            <person name="Manning G."/>
            <person name="Maruyama T."/>
            <person name="Michael T.P."/>
            <person name="Mikami K."/>
            <person name="Miyazaki S."/>
            <person name="Morinaga S."/>
            <person name="Murata T."/>
            <person name="Mueller-Roeber B."/>
            <person name="Nelson D.R."/>
            <person name="Obara M."/>
            <person name="Oguri Y."/>
            <person name="Olmstead R.G."/>
            <person name="Onodera N."/>
            <person name="Petersen B.L."/>
            <person name="Pils B."/>
            <person name="Prigge M."/>
            <person name="Rensing S.A."/>
            <person name="Riano-Pachon D.M."/>
            <person name="Roberts A.W."/>
            <person name="Sato Y."/>
            <person name="Scheller H.V."/>
            <person name="Schulz B."/>
            <person name="Schulz C."/>
            <person name="Shakirov E.V."/>
            <person name="Shibagaki N."/>
            <person name="Shinohara N."/>
            <person name="Shippen D.E."/>
            <person name="Soerensen I."/>
            <person name="Sotooka R."/>
            <person name="Sugimoto N."/>
            <person name="Sugita M."/>
            <person name="Sumikawa N."/>
            <person name="Tanurdzic M."/>
            <person name="Theissen G."/>
            <person name="Ulvskov P."/>
            <person name="Wakazuki S."/>
            <person name="Weng J.K."/>
            <person name="Willats W.W."/>
            <person name="Wipf D."/>
            <person name="Wolf P.G."/>
            <person name="Yang L."/>
            <person name="Zimmer A.D."/>
            <person name="Zhu Q."/>
            <person name="Mitros T."/>
            <person name="Hellsten U."/>
            <person name="Loque D."/>
            <person name="Otillar R."/>
            <person name="Salamov A."/>
            <person name="Schmutz J."/>
            <person name="Shapiro H."/>
            <person name="Lindquist E."/>
            <person name="Lucas S."/>
            <person name="Rokhsar D."/>
            <person name="Grigoriev I.V."/>
        </authorList>
    </citation>
    <scope>NUCLEOTIDE SEQUENCE [LARGE SCALE GENOMIC DNA]</scope>
</reference>